<comment type="caution">
    <text evidence="1">The sequence shown here is derived from an EMBL/GenBank/DDBJ whole genome shotgun (WGS) entry which is preliminary data.</text>
</comment>
<dbReference type="Proteomes" id="UP001164250">
    <property type="component" value="Chromosome 7"/>
</dbReference>
<reference evidence="2" key="1">
    <citation type="journal article" date="2023" name="G3 (Bethesda)">
        <title>Genome assembly and association tests identify interacting loci associated with vigor, precocity, and sex in interspecific pistachio rootstocks.</title>
        <authorList>
            <person name="Palmer W."/>
            <person name="Jacygrad E."/>
            <person name="Sagayaradj S."/>
            <person name="Cavanaugh K."/>
            <person name="Han R."/>
            <person name="Bertier L."/>
            <person name="Beede B."/>
            <person name="Kafkas S."/>
            <person name="Golino D."/>
            <person name="Preece J."/>
            <person name="Michelmore R."/>
        </authorList>
    </citation>
    <scope>NUCLEOTIDE SEQUENCE [LARGE SCALE GENOMIC DNA]</scope>
</reference>
<accession>A0ACC1AZ09</accession>
<protein>
    <submittedName>
        <fullName evidence="1">Uncharacterized protein</fullName>
    </submittedName>
</protein>
<evidence type="ECO:0000313" key="2">
    <source>
        <dbReference type="Proteomes" id="UP001164250"/>
    </source>
</evidence>
<organism evidence="1 2">
    <name type="scientific">Pistacia atlantica</name>
    <dbReference type="NCBI Taxonomy" id="434234"/>
    <lineage>
        <taxon>Eukaryota</taxon>
        <taxon>Viridiplantae</taxon>
        <taxon>Streptophyta</taxon>
        <taxon>Embryophyta</taxon>
        <taxon>Tracheophyta</taxon>
        <taxon>Spermatophyta</taxon>
        <taxon>Magnoliopsida</taxon>
        <taxon>eudicotyledons</taxon>
        <taxon>Gunneridae</taxon>
        <taxon>Pentapetalae</taxon>
        <taxon>rosids</taxon>
        <taxon>malvids</taxon>
        <taxon>Sapindales</taxon>
        <taxon>Anacardiaceae</taxon>
        <taxon>Pistacia</taxon>
    </lineage>
</organism>
<keyword evidence="2" id="KW-1185">Reference proteome</keyword>
<dbReference type="EMBL" id="CM047903">
    <property type="protein sequence ID" value="KAJ0091823.1"/>
    <property type="molecule type" value="Genomic_DNA"/>
</dbReference>
<name>A0ACC1AZ09_9ROSI</name>
<evidence type="ECO:0000313" key="1">
    <source>
        <dbReference type="EMBL" id="KAJ0091823.1"/>
    </source>
</evidence>
<proteinExistence type="predicted"/>
<sequence>MRASAVMLLPVMVMVFGLCNQVVSQKVHASIENRLDNGKNLTVHCQSKDDDLGQQNVADGSEFGWDFAVNVVGTTLFYCDMEWDQYQYHFDAYAFNRDYVRCENQCLWLVSAEGMYGLNGRTGFWEYMYHWPKPN</sequence>
<gene>
    <name evidence="1" type="ORF">Patl1_24695</name>
</gene>